<accession>A0ABT2J5J2</accession>
<dbReference type="Gene3D" id="1.10.630.10">
    <property type="entry name" value="Cytochrome P450"/>
    <property type="match status" value="1"/>
</dbReference>
<keyword evidence="2" id="KW-1185">Reference proteome</keyword>
<protein>
    <recommendedName>
        <fullName evidence="3">Cytochrome P450</fullName>
    </recommendedName>
</protein>
<proteinExistence type="predicted"/>
<name>A0ABT2J5J2_9PSEU</name>
<dbReference type="InterPro" id="IPR036396">
    <property type="entry name" value="Cyt_P450_sf"/>
</dbReference>
<dbReference type="Proteomes" id="UP001156441">
    <property type="component" value="Unassembled WGS sequence"/>
</dbReference>
<dbReference type="SUPFAM" id="SSF48264">
    <property type="entry name" value="Cytochrome P450"/>
    <property type="match status" value="1"/>
</dbReference>
<organism evidence="1 2">
    <name type="scientific">Actinophytocola gossypii</name>
    <dbReference type="NCBI Taxonomy" id="2812003"/>
    <lineage>
        <taxon>Bacteria</taxon>
        <taxon>Bacillati</taxon>
        <taxon>Actinomycetota</taxon>
        <taxon>Actinomycetes</taxon>
        <taxon>Pseudonocardiales</taxon>
        <taxon>Pseudonocardiaceae</taxon>
    </lineage>
</organism>
<reference evidence="1 2" key="1">
    <citation type="submission" date="2021-02" db="EMBL/GenBank/DDBJ databases">
        <title>Actinophytocola xerophila sp. nov., isolated from soil of cotton cropping field.</title>
        <authorList>
            <person name="Huang R."/>
            <person name="Chen X."/>
            <person name="Ge X."/>
            <person name="Liu W."/>
        </authorList>
    </citation>
    <scope>NUCLEOTIDE SEQUENCE [LARGE SCALE GENOMIC DNA]</scope>
    <source>
        <strain evidence="1 2">S1-96</strain>
    </source>
</reference>
<evidence type="ECO:0008006" key="3">
    <source>
        <dbReference type="Google" id="ProtNLM"/>
    </source>
</evidence>
<evidence type="ECO:0000313" key="2">
    <source>
        <dbReference type="Proteomes" id="UP001156441"/>
    </source>
</evidence>
<sequence length="31" mass="3924">MHRHPDFWDDPEEFRPERFALGEMRLVPRTR</sequence>
<evidence type="ECO:0000313" key="1">
    <source>
        <dbReference type="EMBL" id="MCT2582941.1"/>
    </source>
</evidence>
<comment type="caution">
    <text evidence="1">The sequence shown here is derived from an EMBL/GenBank/DDBJ whole genome shotgun (WGS) entry which is preliminary data.</text>
</comment>
<dbReference type="EMBL" id="JAFFZE010000006">
    <property type="protein sequence ID" value="MCT2582941.1"/>
    <property type="molecule type" value="Genomic_DNA"/>
</dbReference>
<gene>
    <name evidence="1" type="ORF">JT362_07405</name>
</gene>